<evidence type="ECO:0000259" key="4">
    <source>
        <dbReference type="PROSITE" id="PS50893"/>
    </source>
</evidence>
<protein>
    <submittedName>
        <fullName evidence="5">ABC transporter ATP-binding protein</fullName>
    </submittedName>
</protein>
<dbReference type="CDD" id="cd03230">
    <property type="entry name" value="ABC_DR_subfamily_A"/>
    <property type="match status" value="1"/>
</dbReference>
<organism evidence="5 6">
    <name type="scientific">Candidatus Coprovicinus avistercoris</name>
    <dbReference type="NCBI Taxonomy" id="2840754"/>
    <lineage>
        <taxon>Bacteria</taxon>
        <taxon>Bacillati</taxon>
        <taxon>Actinomycetota</taxon>
        <taxon>Coriobacteriia</taxon>
        <taxon>Coriobacteriales</taxon>
        <taxon>Coriobacteriaceae</taxon>
        <taxon>Coriobacteriaceae incertae sedis</taxon>
        <taxon>Candidatus Coprovicinus</taxon>
    </lineage>
</organism>
<keyword evidence="3 5" id="KW-0067">ATP-binding</keyword>
<keyword evidence="1" id="KW-0813">Transport</keyword>
<evidence type="ECO:0000313" key="5">
    <source>
        <dbReference type="EMBL" id="HIU24654.1"/>
    </source>
</evidence>
<dbReference type="SMART" id="SM00382">
    <property type="entry name" value="AAA"/>
    <property type="match status" value="1"/>
</dbReference>
<dbReference type="AlphaFoldDB" id="A0A9D1L4J1"/>
<sequence>MSVAAFEDEVLISAHDISKQYDGFRLDGVSLEVHEGEVVGFIGQNGAGKSTTIKAILGLIALDGGKATLLGCDSSTLSKNNARVKEGVGVVFDTVSVPGHLKVSDVGRVCSRAYRNWSAQKFAEFTKLFDLDESKAVKELSRGMGMKLSLACALSHQTRVLILDEATAGLDPMARDEILDLLLEYVAQDGHGVLLSSHITSDLERIADRVVCIDKGRILFDMEKDAITDEMGIAHCRLADFERVLAAQNEGEQVRYLRRDYGIDLCVPHRYDFLRRYPEIPCDRMTIDEYMTFILKGGVRQ</sequence>
<proteinExistence type="predicted"/>
<feature type="domain" description="ABC transporter" evidence="4">
    <location>
        <begin position="12"/>
        <end position="240"/>
    </location>
</feature>
<dbReference type="InterPro" id="IPR051782">
    <property type="entry name" value="ABC_Transporter_VariousFunc"/>
</dbReference>
<dbReference type="InterPro" id="IPR003593">
    <property type="entry name" value="AAA+_ATPase"/>
</dbReference>
<dbReference type="GO" id="GO:0016887">
    <property type="term" value="F:ATP hydrolysis activity"/>
    <property type="evidence" value="ECO:0007669"/>
    <property type="project" value="InterPro"/>
</dbReference>
<dbReference type="GO" id="GO:0005524">
    <property type="term" value="F:ATP binding"/>
    <property type="evidence" value="ECO:0007669"/>
    <property type="project" value="UniProtKB-KW"/>
</dbReference>
<comment type="caution">
    <text evidence="5">The sequence shown here is derived from an EMBL/GenBank/DDBJ whole genome shotgun (WGS) entry which is preliminary data.</text>
</comment>
<dbReference type="PROSITE" id="PS50893">
    <property type="entry name" value="ABC_TRANSPORTER_2"/>
    <property type="match status" value="1"/>
</dbReference>
<keyword evidence="2" id="KW-0547">Nucleotide-binding</keyword>
<dbReference type="Pfam" id="PF00005">
    <property type="entry name" value="ABC_tran"/>
    <property type="match status" value="1"/>
</dbReference>
<dbReference type="SUPFAM" id="SSF52540">
    <property type="entry name" value="P-loop containing nucleoside triphosphate hydrolases"/>
    <property type="match status" value="1"/>
</dbReference>
<dbReference type="InterPro" id="IPR003439">
    <property type="entry name" value="ABC_transporter-like_ATP-bd"/>
</dbReference>
<reference evidence="5" key="2">
    <citation type="journal article" date="2021" name="PeerJ">
        <title>Extensive microbial diversity within the chicken gut microbiome revealed by metagenomics and culture.</title>
        <authorList>
            <person name="Gilroy R."/>
            <person name="Ravi A."/>
            <person name="Getino M."/>
            <person name="Pursley I."/>
            <person name="Horton D.L."/>
            <person name="Alikhan N.F."/>
            <person name="Baker D."/>
            <person name="Gharbi K."/>
            <person name="Hall N."/>
            <person name="Watson M."/>
            <person name="Adriaenssens E.M."/>
            <person name="Foster-Nyarko E."/>
            <person name="Jarju S."/>
            <person name="Secka A."/>
            <person name="Antonio M."/>
            <person name="Oren A."/>
            <person name="Chaudhuri R.R."/>
            <person name="La Ragione R."/>
            <person name="Hildebrand F."/>
            <person name="Pallen M.J."/>
        </authorList>
    </citation>
    <scope>NUCLEOTIDE SEQUENCE</scope>
    <source>
        <strain evidence="5">ChiHjej12B11-29160</strain>
    </source>
</reference>
<evidence type="ECO:0000256" key="2">
    <source>
        <dbReference type="ARBA" id="ARBA00022741"/>
    </source>
</evidence>
<reference evidence="5" key="1">
    <citation type="submission" date="2020-10" db="EMBL/GenBank/DDBJ databases">
        <authorList>
            <person name="Gilroy R."/>
        </authorList>
    </citation>
    <scope>NUCLEOTIDE SEQUENCE</scope>
    <source>
        <strain evidence="5">ChiHjej12B11-29160</strain>
    </source>
</reference>
<dbReference type="EMBL" id="DVMQ01000018">
    <property type="protein sequence ID" value="HIU24654.1"/>
    <property type="molecule type" value="Genomic_DNA"/>
</dbReference>
<gene>
    <name evidence="5" type="ORF">IAD17_07005</name>
</gene>
<name>A0A9D1L4J1_9ACTN</name>
<evidence type="ECO:0000313" key="6">
    <source>
        <dbReference type="Proteomes" id="UP000824078"/>
    </source>
</evidence>
<dbReference type="InterPro" id="IPR027417">
    <property type="entry name" value="P-loop_NTPase"/>
</dbReference>
<evidence type="ECO:0000256" key="3">
    <source>
        <dbReference type="ARBA" id="ARBA00022840"/>
    </source>
</evidence>
<accession>A0A9D1L4J1</accession>
<dbReference type="Proteomes" id="UP000824078">
    <property type="component" value="Unassembled WGS sequence"/>
</dbReference>
<dbReference type="PANTHER" id="PTHR42939">
    <property type="entry name" value="ABC TRANSPORTER ATP-BINDING PROTEIN ALBC-RELATED"/>
    <property type="match status" value="1"/>
</dbReference>
<evidence type="ECO:0000256" key="1">
    <source>
        <dbReference type="ARBA" id="ARBA00022448"/>
    </source>
</evidence>
<dbReference type="Gene3D" id="3.40.50.300">
    <property type="entry name" value="P-loop containing nucleotide triphosphate hydrolases"/>
    <property type="match status" value="1"/>
</dbReference>
<dbReference type="PANTHER" id="PTHR42939:SF3">
    <property type="entry name" value="ABC TRANSPORTER ATP-BINDING COMPONENT"/>
    <property type="match status" value="1"/>
</dbReference>